<dbReference type="GO" id="GO:0016020">
    <property type="term" value="C:membrane"/>
    <property type="evidence" value="ECO:0007669"/>
    <property type="project" value="InterPro"/>
</dbReference>
<dbReference type="Gene3D" id="1.20.1560.10">
    <property type="entry name" value="ABC transporter type 1, transmembrane domain"/>
    <property type="match status" value="1"/>
</dbReference>
<name>A0A812W1X8_SYMPI</name>
<dbReference type="Pfam" id="PF06472">
    <property type="entry name" value="ABC_membrane_2"/>
    <property type="match status" value="1"/>
</dbReference>
<reference evidence="11" key="1">
    <citation type="submission" date="2021-02" db="EMBL/GenBank/DDBJ databases">
        <authorList>
            <person name="Dougan E. K."/>
            <person name="Rhodes N."/>
            <person name="Thang M."/>
            <person name="Chan C."/>
        </authorList>
    </citation>
    <scope>NUCLEOTIDE SEQUENCE</scope>
</reference>
<dbReference type="AlphaFoldDB" id="A0A812W1X8"/>
<dbReference type="SUPFAM" id="SSF90123">
    <property type="entry name" value="ABC transporter transmembrane region"/>
    <property type="match status" value="1"/>
</dbReference>
<evidence type="ECO:0000256" key="7">
    <source>
        <dbReference type="ARBA" id="ARBA00023136"/>
    </source>
</evidence>
<dbReference type="GO" id="GO:0016887">
    <property type="term" value="F:ATP hydrolysis activity"/>
    <property type="evidence" value="ECO:0007669"/>
    <property type="project" value="InterPro"/>
</dbReference>
<evidence type="ECO:0000259" key="9">
    <source>
        <dbReference type="PROSITE" id="PS50893"/>
    </source>
</evidence>
<evidence type="ECO:0000256" key="6">
    <source>
        <dbReference type="ARBA" id="ARBA00022989"/>
    </source>
</evidence>
<dbReference type="EMBL" id="CAJNIZ010043248">
    <property type="protein sequence ID" value="CAE7655211.1"/>
    <property type="molecule type" value="Genomic_DNA"/>
</dbReference>
<dbReference type="PANTHER" id="PTHR11384:SF59">
    <property type="entry name" value="LYSOSOMAL COBALAMIN TRANSPORTER ABCD4"/>
    <property type="match status" value="1"/>
</dbReference>
<dbReference type="OrthoDB" id="422637at2759"/>
<keyword evidence="6 8" id="KW-1133">Transmembrane helix</keyword>
<dbReference type="InterPro" id="IPR036640">
    <property type="entry name" value="ABC1_TM_sf"/>
</dbReference>
<dbReference type="SUPFAM" id="SSF52540">
    <property type="entry name" value="P-loop containing nucleoside triphosphate hydrolases"/>
    <property type="match status" value="1"/>
</dbReference>
<keyword evidence="3 8" id="KW-0812">Transmembrane</keyword>
<dbReference type="PANTHER" id="PTHR11384">
    <property type="entry name" value="ATP-BINDING CASSETTE, SUB-FAMILY D MEMBER"/>
    <property type="match status" value="1"/>
</dbReference>
<evidence type="ECO:0000259" key="10">
    <source>
        <dbReference type="PROSITE" id="PS50929"/>
    </source>
</evidence>
<accession>A0A812W1X8</accession>
<evidence type="ECO:0000256" key="5">
    <source>
        <dbReference type="ARBA" id="ARBA00022840"/>
    </source>
</evidence>
<feature type="transmembrane region" description="Helical" evidence="8">
    <location>
        <begin position="243"/>
        <end position="266"/>
    </location>
</feature>
<dbReference type="InterPro" id="IPR050835">
    <property type="entry name" value="ABC_transporter_sub-D"/>
</dbReference>
<dbReference type="CDD" id="cd03223">
    <property type="entry name" value="ABCD_peroxisomal_ALDP"/>
    <property type="match status" value="1"/>
</dbReference>
<dbReference type="Pfam" id="PF00005">
    <property type="entry name" value="ABC_tran"/>
    <property type="match status" value="1"/>
</dbReference>
<dbReference type="Proteomes" id="UP000649617">
    <property type="component" value="Unassembled WGS sequence"/>
</dbReference>
<feature type="domain" description="ABC transporter" evidence="9">
    <location>
        <begin position="431"/>
        <end position="660"/>
    </location>
</feature>
<proteinExistence type="inferred from homology"/>
<evidence type="ECO:0000256" key="2">
    <source>
        <dbReference type="ARBA" id="ARBA00022448"/>
    </source>
</evidence>
<dbReference type="Gene3D" id="3.40.50.300">
    <property type="entry name" value="P-loop containing nucleotide triphosphate hydrolases"/>
    <property type="match status" value="1"/>
</dbReference>
<dbReference type="GO" id="GO:0140359">
    <property type="term" value="F:ABC-type transporter activity"/>
    <property type="evidence" value="ECO:0007669"/>
    <property type="project" value="InterPro"/>
</dbReference>
<protein>
    <submittedName>
        <fullName evidence="11">Uncharacterized protein</fullName>
    </submittedName>
</protein>
<dbReference type="InterPro" id="IPR011527">
    <property type="entry name" value="ABC1_TM_dom"/>
</dbReference>
<feature type="transmembrane region" description="Helical" evidence="8">
    <location>
        <begin position="139"/>
        <end position="159"/>
    </location>
</feature>
<organism evidence="11 12">
    <name type="scientific">Symbiodinium pilosum</name>
    <name type="common">Dinoflagellate</name>
    <dbReference type="NCBI Taxonomy" id="2952"/>
    <lineage>
        <taxon>Eukaryota</taxon>
        <taxon>Sar</taxon>
        <taxon>Alveolata</taxon>
        <taxon>Dinophyceae</taxon>
        <taxon>Suessiales</taxon>
        <taxon>Symbiodiniaceae</taxon>
        <taxon>Symbiodinium</taxon>
    </lineage>
</organism>
<feature type="transmembrane region" description="Helical" evidence="8">
    <location>
        <begin position="333"/>
        <end position="353"/>
    </location>
</feature>
<feature type="transmembrane region" description="Helical" evidence="8">
    <location>
        <begin position="65"/>
        <end position="84"/>
    </location>
</feature>
<dbReference type="SMART" id="SM00382">
    <property type="entry name" value="AAA"/>
    <property type="match status" value="1"/>
</dbReference>
<keyword evidence="12" id="KW-1185">Reference proteome</keyword>
<evidence type="ECO:0000256" key="4">
    <source>
        <dbReference type="ARBA" id="ARBA00022741"/>
    </source>
</evidence>
<sequence>MPAEEPYFAPQGGFGLLLGAMVVGVVSAAFLLFLGLLGIVSNIPFLAALAPAPGVAGKLAELAVPPYLGAAATGIALSSALFLSRREELADRWKQWGLLALLIFLLLCVTGINVVVSFVFRSLDNVLVAKNESGFYTQLQLFVVVLVVAVPTIAFYRFVRLSLANAWRQNLSIMILDEYFAHRAYYLLDSNSTSTKIDNPDQRVSEDIDAFTSETLGFLLDILGSFSNLLSFAAILWTTSADLTYALVVYAVLGTVIALSVGSRLIGINYKQLQLQADFRYSLVHVRDNAEAIAFYQGEDKESDVVKDKLRAAIQNYDQVIQWTTGLTFYQKVFFYVARLVPYFVVGGLYFAGKVDFGTFGQVSFAFSMVLSSVTIIVNRIQDISRFSAGVNRLGMFYEAIALSRKEFFEESSADARIATHTPDSNSDEQLSLENVTIWTPTGRTLVEDVSISLSLPTASGSMELPSRLLVVGSSGVGKSSILRAIAGLWTQGRGSIRRPQMSEMFFLPQKPYMPLGDLRSQLLYPSEPGKTDVDDEDLRQVLSSSGEDFGKFGLGDLPNRFEQGFETVLDWTRVLSLGEQQRLAAARCLIAQPRMVVLDEATSALPVADERNLYKSLQDRDIGYVSVGHRPSLVEYHDLLLELRGEGQWRILSPKEYED</sequence>
<comment type="similarity">
    <text evidence="1">Belongs to the ABC transporter superfamily. ABCD family. Peroxisomal fatty acyl CoA transporter (TC 3.A.1.203) subfamily.</text>
</comment>
<keyword evidence="2" id="KW-0813">Transport</keyword>
<keyword evidence="5" id="KW-0067">ATP-binding</keyword>
<comment type="caution">
    <text evidence="11">The sequence shown here is derived from an EMBL/GenBank/DDBJ whole genome shotgun (WGS) entry which is preliminary data.</text>
</comment>
<dbReference type="PROSITE" id="PS50893">
    <property type="entry name" value="ABC_TRANSPORTER_2"/>
    <property type="match status" value="1"/>
</dbReference>
<evidence type="ECO:0000256" key="1">
    <source>
        <dbReference type="ARBA" id="ARBA00008575"/>
    </source>
</evidence>
<feature type="domain" description="ABC transmembrane type-1" evidence="10">
    <location>
        <begin position="100"/>
        <end position="386"/>
    </location>
</feature>
<feature type="transmembrane region" description="Helical" evidence="8">
    <location>
        <begin position="218"/>
        <end position="237"/>
    </location>
</feature>
<evidence type="ECO:0000313" key="11">
    <source>
        <dbReference type="EMBL" id="CAE7655211.1"/>
    </source>
</evidence>
<dbReference type="PROSITE" id="PS50929">
    <property type="entry name" value="ABC_TM1F"/>
    <property type="match status" value="1"/>
</dbReference>
<feature type="transmembrane region" description="Helical" evidence="8">
    <location>
        <begin position="12"/>
        <end position="45"/>
    </location>
</feature>
<feature type="transmembrane region" description="Helical" evidence="8">
    <location>
        <begin position="359"/>
        <end position="378"/>
    </location>
</feature>
<keyword evidence="4" id="KW-0547">Nucleotide-binding</keyword>
<dbReference type="InterPro" id="IPR003593">
    <property type="entry name" value="AAA+_ATPase"/>
</dbReference>
<gene>
    <name evidence="11" type="ORF">SPIL2461_LOCUS17583</name>
</gene>
<evidence type="ECO:0000256" key="3">
    <source>
        <dbReference type="ARBA" id="ARBA00022692"/>
    </source>
</evidence>
<feature type="transmembrane region" description="Helical" evidence="8">
    <location>
        <begin position="96"/>
        <end position="119"/>
    </location>
</feature>
<evidence type="ECO:0000313" key="12">
    <source>
        <dbReference type="Proteomes" id="UP000649617"/>
    </source>
</evidence>
<dbReference type="GO" id="GO:0005524">
    <property type="term" value="F:ATP binding"/>
    <property type="evidence" value="ECO:0007669"/>
    <property type="project" value="UniProtKB-KW"/>
</dbReference>
<keyword evidence="7 8" id="KW-0472">Membrane</keyword>
<evidence type="ECO:0000256" key="8">
    <source>
        <dbReference type="SAM" id="Phobius"/>
    </source>
</evidence>
<dbReference type="InterPro" id="IPR003439">
    <property type="entry name" value="ABC_transporter-like_ATP-bd"/>
</dbReference>
<dbReference type="InterPro" id="IPR027417">
    <property type="entry name" value="P-loop_NTPase"/>
</dbReference>